<organism evidence="2 3">
    <name type="scientific">Bacillus wiedmannii</name>
    <dbReference type="NCBI Taxonomy" id="1890302"/>
    <lineage>
        <taxon>Bacteria</taxon>
        <taxon>Bacillati</taxon>
        <taxon>Bacillota</taxon>
        <taxon>Bacilli</taxon>
        <taxon>Bacillales</taxon>
        <taxon>Bacillaceae</taxon>
        <taxon>Bacillus</taxon>
        <taxon>Bacillus cereus group</taxon>
    </lineage>
</organism>
<keyword evidence="1" id="KW-1133">Transmembrane helix</keyword>
<evidence type="ECO:0000313" key="2">
    <source>
        <dbReference type="EMBL" id="PFZ17327.1"/>
    </source>
</evidence>
<accession>A0A2B5HYS7</accession>
<dbReference type="EMBL" id="NVGE01000116">
    <property type="protein sequence ID" value="PFZ17327.1"/>
    <property type="molecule type" value="Genomic_DNA"/>
</dbReference>
<evidence type="ECO:0000256" key="1">
    <source>
        <dbReference type="SAM" id="Phobius"/>
    </source>
</evidence>
<keyword evidence="1" id="KW-0472">Membrane</keyword>
<feature type="transmembrane region" description="Helical" evidence="1">
    <location>
        <begin position="32"/>
        <end position="53"/>
    </location>
</feature>
<feature type="transmembrane region" description="Helical" evidence="1">
    <location>
        <begin position="59"/>
        <end position="80"/>
    </location>
</feature>
<evidence type="ECO:0000313" key="3">
    <source>
        <dbReference type="Proteomes" id="UP000223311"/>
    </source>
</evidence>
<feature type="transmembrane region" description="Helical" evidence="1">
    <location>
        <begin position="6"/>
        <end position="27"/>
    </location>
</feature>
<sequence length="83" mass="9807">MFFIEGGAIITWSIGIGWILYLSIMFLKSREYIPFTITVIWLVYIIVIIFTPYFNFLSWGIKILILIFFALAVCCSFVFYKTR</sequence>
<gene>
    <name evidence="2" type="ORF">COL66_30190</name>
</gene>
<comment type="caution">
    <text evidence="2">The sequence shown here is derived from an EMBL/GenBank/DDBJ whole genome shotgun (WGS) entry which is preliminary data.</text>
</comment>
<keyword evidence="1" id="KW-0812">Transmembrane</keyword>
<dbReference type="AlphaFoldDB" id="A0A2B5HYS7"/>
<name>A0A2B5HYS7_9BACI</name>
<proteinExistence type="predicted"/>
<dbReference type="Proteomes" id="UP000223311">
    <property type="component" value="Unassembled WGS sequence"/>
</dbReference>
<protein>
    <submittedName>
        <fullName evidence="2">Uncharacterized protein</fullName>
    </submittedName>
</protein>
<reference evidence="2 3" key="1">
    <citation type="submission" date="2017-09" db="EMBL/GenBank/DDBJ databases">
        <title>Large-scale bioinformatics analysis of Bacillus genomes uncovers conserved roles of natural products in bacterial physiology.</title>
        <authorList>
            <consortium name="Agbiome Team Llc"/>
            <person name="Bleich R.M."/>
            <person name="Grubbs K.J."/>
            <person name="Santa Maria K.C."/>
            <person name="Allen S.E."/>
            <person name="Farag S."/>
            <person name="Shank E.A."/>
            <person name="Bowers A."/>
        </authorList>
    </citation>
    <scope>NUCLEOTIDE SEQUENCE [LARGE SCALE GENOMIC DNA]</scope>
    <source>
        <strain evidence="2 3">AFS080080</strain>
    </source>
</reference>